<keyword evidence="1" id="KW-1133">Transmembrane helix</keyword>
<dbReference type="Proteomes" id="UP000286147">
    <property type="component" value="Unassembled WGS sequence"/>
</dbReference>
<name>A0A412CD12_9FIRM</name>
<keyword evidence="1" id="KW-0812">Transmembrane</keyword>
<organism evidence="2 3">
    <name type="scientific">Megamonas rupellensis</name>
    <dbReference type="NCBI Taxonomy" id="491921"/>
    <lineage>
        <taxon>Bacteria</taxon>
        <taxon>Bacillati</taxon>
        <taxon>Bacillota</taxon>
        <taxon>Negativicutes</taxon>
        <taxon>Selenomonadales</taxon>
        <taxon>Selenomonadaceae</taxon>
        <taxon>Megamonas</taxon>
    </lineage>
</organism>
<dbReference type="RefSeq" id="WP_118036222.1">
    <property type="nucleotide sequence ID" value="NZ_QRTP01000025.1"/>
</dbReference>
<proteinExistence type="predicted"/>
<protein>
    <submittedName>
        <fullName evidence="2">Uncharacterized protein</fullName>
    </submittedName>
</protein>
<evidence type="ECO:0000313" key="2">
    <source>
        <dbReference type="EMBL" id="RGQ80433.1"/>
    </source>
</evidence>
<comment type="caution">
    <text evidence="2">The sequence shown here is derived from an EMBL/GenBank/DDBJ whole genome shotgun (WGS) entry which is preliminary data.</text>
</comment>
<dbReference type="AlphaFoldDB" id="A0A412CD12"/>
<evidence type="ECO:0000256" key="1">
    <source>
        <dbReference type="SAM" id="Phobius"/>
    </source>
</evidence>
<gene>
    <name evidence="2" type="ORF">DWY77_09095</name>
</gene>
<dbReference type="EMBL" id="QRTP01000025">
    <property type="protein sequence ID" value="RGQ80433.1"/>
    <property type="molecule type" value="Genomic_DNA"/>
</dbReference>
<accession>A0A412CD12</accession>
<evidence type="ECO:0000313" key="3">
    <source>
        <dbReference type="Proteomes" id="UP000286147"/>
    </source>
</evidence>
<keyword evidence="1" id="KW-0472">Membrane</keyword>
<reference evidence="2 3" key="1">
    <citation type="submission" date="2018-08" db="EMBL/GenBank/DDBJ databases">
        <title>A genome reference for cultivated species of the human gut microbiota.</title>
        <authorList>
            <person name="Zou Y."/>
            <person name="Xue W."/>
            <person name="Luo G."/>
        </authorList>
    </citation>
    <scope>NUCLEOTIDE SEQUENCE [LARGE SCALE GENOMIC DNA]</scope>
    <source>
        <strain evidence="2 3">AF27-12</strain>
    </source>
</reference>
<feature type="transmembrane region" description="Helical" evidence="1">
    <location>
        <begin position="7"/>
        <end position="26"/>
    </location>
</feature>
<sequence>MLINLRKIIYFIFIINIFSNCSIIYAHDINYKELFPNICITEQKNINITNDNEAYIIIGNYIPNNMSYSTSRIVSVISFNKKSNKWDKIYYESNPYWYPKVNVVNLLNSKSQQFIISDIQGSGGFLTYKVIGYVDNNFKTLLERKDIFQGNYTITPNNEIIESMGHQDTLIKWHKNMFSIKKLDQEIVSPIGKNDIRLKYTIDDNHHINIPTTNIHLKVGQKLQLQRINTGVTERILYSNNKTLLFKKDYVQAIKPGNTYITIIPDGYDSDNQVIINVNIS</sequence>